<organism evidence="2 3">
    <name type="scientific">Helicobacter cholecystus</name>
    <dbReference type="NCBI Taxonomy" id="45498"/>
    <lineage>
        <taxon>Bacteria</taxon>
        <taxon>Pseudomonadati</taxon>
        <taxon>Campylobacterota</taxon>
        <taxon>Epsilonproteobacteria</taxon>
        <taxon>Campylobacterales</taxon>
        <taxon>Helicobacteraceae</taxon>
        <taxon>Helicobacter</taxon>
    </lineage>
</organism>
<dbReference type="RefSeq" id="WP_104723780.1">
    <property type="nucleotide sequence ID" value="NZ_FZNE01000002.1"/>
</dbReference>
<dbReference type="EMBL" id="NXLU01000001">
    <property type="protein sequence ID" value="RDU69998.1"/>
    <property type="molecule type" value="Genomic_DNA"/>
</dbReference>
<evidence type="ECO:0000313" key="2">
    <source>
        <dbReference type="EMBL" id="RDU69998.1"/>
    </source>
</evidence>
<gene>
    <name evidence="2" type="ORF">CQA62_00880</name>
</gene>
<comment type="caution">
    <text evidence="2">The sequence shown here is derived from an EMBL/GenBank/DDBJ whole genome shotgun (WGS) entry which is preliminary data.</text>
</comment>
<evidence type="ECO:0000313" key="3">
    <source>
        <dbReference type="Proteomes" id="UP000257067"/>
    </source>
</evidence>
<dbReference type="SMART" id="SM00881">
    <property type="entry name" value="CoA_binding"/>
    <property type="match status" value="1"/>
</dbReference>
<dbReference type="Gene3D" id="3.40.50.720">
    <property type="entry name" value="NAD(P)-binding Rossmann-like Domain"/>
    <property type="match status" value="1"/>
</dbReference>
<dbReference type="PANTHER" id="PTHR33303">
    <property type="entry name" value="CYTOPLASMIC PROTEIN-RELATED"/>
    <property type="match status" value="1"/>
</dbReference>
<dbReference type="Pfam" id="PF13380">
    <property type="entry name" value="CoA_binding_2"/>
    <property type="match status" value="1"/>
</dbReference>
<dbReference type="InterPro" id="IPR003781">
    <property type="entry name" value="CoA-bd"/>
</dbReference>
<dbReference type="PANTHER" id="PTHR33303:SF2">
    <property type="entry name" value="COA-BINDING DOMAIN-CONTAINING PROTEIN"/>
    <property type="match status" value="1"/>
</dbReference>
<feature type="domain" description="CoA-binding" evidence="1">
    <location>
        <begin position="6"/>
        <end position="100"/>
    </location>
</feature>
<dbReference type="InterPro" id="IPR036291">
    <property type="entry name" value="NAD(P)-bd_dom_sf"/>
</dbReference>
<evidence type="ECO:0000259" key="1">
    <source>
        <dbReference type="SMART" id="SM00881"/>
    </source>
</evidence>
<reference evidence="2 3" key="1">
    <citation type="submission" date="2018-04" db="EMBL/GenBank/DDBJ databases">
        <title>Novel Campyloabacter and Helicobacter Species and Strains.</title>
        <authorList>
            <person name="Mannion A.J."/>
            <person name="Shen Z."/>
            <person name="Fox J.G."/>
        </authorList>
    </citation>
    <scope>NUCLEOTIDE SEQUENCE [LARGE SCALE GENOMIC DNA]</scope>
    <source>
        <strain evidence="2 3">ATCC 700242</strain>
    </source>
</reference>
<name>A0A3D8IXL1_9HELI</name>
<accession>A0A3D8IXL1</accession>
<dbReference type="SUPFAM" id="SSF51735">
    <property type="entry name" value="NAD(P)-binding Rossmann-fold domains"/>
    <property type="match status" value="1"/>
</dbReference>
<dbReference type="OrthoDB" id="9804695at2"/>
<keyword evidence="3" id="KW-1185">Reference proteome</keyword>
<protein>
    <submittedName>
        <fullName evidence="2">CoA-binding protein</fullName>
    </submittedName>
</protein>
<dbReference type="Proteomes" id="UP000257067">
    <property type="component" value="Unassembled WGS sequence"/>
</dbReference>
<proteinExistence type="predicted"/>
<sequence length="134" mass="15483">MQIQELLKISKNIAIIGLSPLPSKPSFQVASYLQTKGYKIFPIYPRGEEILGEKVYKDLDELQEEMDIFLIFRNGEKCYTITQEILSSFKPKVIWLQLGICNQEAKALAVQKGVMFVQDCCIKIEREKYECKKV</sequence>
<dbReference type="AlphaFoldDB" id="A0A3D8IXL1"/>